<dbReference type="KEGG" id="krd:A3780_13345"/>
<evidence type="ECO:0000256" key="1">
    <source>
        <dbReference type="SAM" id="SignalP"/>
    </source>
</evidence>
<dbReference type="Proteomes" id="UP000198760">
    <property type="component" value="Unassembled WGS sequence"/>
</dbReference>
<organism evidence="3 6">
    <name type="scientific">Kosakonia radicincitans</name>
    <dbReference type="NCBI Taxonomy" id="283686"/>
    <lineage>
        <taxon>Bacteria</taxon>
        <taxon>Pseudomonadati</taxon>
        <taxon>Pseudomonadota</taxon>
        <taxon>Gammaproteobacteria</taxon>
        <taxon>Enterobacterales</taxon>
        <taxon>Enterobacteriaceae</taxon>
        <taxon>Kosakonia</taxon>
    </lineage>
</organism>
<dbReference type="Gene3D" id="1.10.890.40">
    <property type="match status" value="1"/>
</dbReference>
<protein>
    <recommendedName>
        <fullName evidence="2">Rap1a immunity protein domain-containing protein</fullName>
    </recommendedName>
</protein>
<name>A0AAX2ERF8_9ENTR</name>
<gene>
    <name evidence="4" type="ORF">SAMN03159428_04451</name>
    <name evidence="3" type="ORF">SAMN03159514_02019</name>
</gene>
<evidence type="ECO:0000313" key="5">
    <source>
        <dbReference type="Proteomes" id="UP000198760"/>
    </source>
</evidence>
<dbReference type="EMBL" id="FOYJ01000004">
    <property type="protein sequence ID" value="SFR10334.1"/>
    <property type="molecule type" value="Genomic_DNA"/>
</dbReference>
<keyword evidence="1" id="KW-0732">Signal</keyword>
<dbReference type="InterPro" id="IPR041238">
    <property type="entry name" value="Rap1a"/>
</dbReference>
<feature type="signal peptide" evidence="1">
    <location>
        <begin position="1"/>
        <end position="20"/>
    </location>
</feature>
<comment type="caution">
    <text evidence="3">The sequence shown here is derived from an EMBL/GenBank/DDBJ whole genome shotgun (WGS) entry which is preliminary data.</text>
</comment>
<reference evidence="5 6" key="1">
    <citation type="submission" date="2016-10" db="EMBL/GenBank/DDBJ databases">
        <authorList>
            <person name="Varghese N."/>
            <person name="Submissions S."/>
        </authorList>
    </citation>
    <scope>NUCLEOTIDE SEQUENCE [LARGE SCALE GENOMIC DNA]</scope>
    <source>
        <strain evidence="4 5">NFIX06</strain>
        <strain evidence="3 6">NFIX08</strain>
    </source>
</reference>
<dbReference type="AlphaFoldDB" id="A0AAX2ERF8"/>
<dbReference type="EMBL" id="FPAV01000014">
    <property type="protein sequence ID" value="SFU12571.1"/>
    <property type="molecule type" value="Genomic_DNA"/>
</dbReference>
<evidence type="ECO:0000259" key="2">
    <source>
        <dbReference type="Pfam" id="PF18602"/>
    </source>
</evidence>
<keyword evidence="5" id="KW-1185">Reference proteome</keyword>
<evidence type="ECO:0000313" key="6">
    <source>
        <dbReference type="Proteomes" id="UP000199173"/>
    </source>
</evidence>
<proteinExistence type="predicted"/>
<feature type="domain" description="Rap1a immunity protein" evidence="2">
    <location>
        <begin position="63"/>
        <end position="137"/>
    </location>
</feature>
<evidence type="ECO:0000313" key="3">
    <source>
        <dbReference type="EMBL" id="SFR10334.1"/>
    </source>
</evidence>
<sequence length="143" mass="16277">MNLYRIAVSSLLVFSTLVLAETQTYQYPRAQSLPEDDTSVFPRDPSLLTGHDVNLTAERFFNAWSNKDNERERIKADMYFLGVLDATEGKAWCGYKKILPGSAHEHVFSRLAKLSTEQRKQPAANFIVESMKEFLPCKKGSQK</sequence>
<dbReference type="Pfam" id="PF18602">
    <property type="entry name" value="Rap1a"/>
    <property type="match status" value="1"/>
</dbReference>
<accession>A0AAX2ERF8</accession>
<evidence type="ECO:0000313" key="4">
    <source>
        <dbReference type="EMBL" id="SFU12571.1"/>
    </source>
</evidence>
<feature type="chain" id="PRO_5043612256" description="Rap1a immunity protein domain-containing protein" evidence="1">
    <location>
        <begin position="21"/>
        <end position="143"/>
    </location>
</feature>
<dbReference type="Proteomes" id="UP000199173">
    <property type="component" value="Unassembled WGS sequence"/>
</dbReference>